<dbReference type="InterPro" id="IPR013762">
    <property type="entry name" value="Integrase-like_cat_sf"/>
</dbReference>
<name>A0A286U2T4_9BACT</name>
<dbReference type="GO" id="GO:0003677">
    <property type="term" value="F:DNA binding"/>
    <property type="evidence" value="ECO:0007669"/>
    <property type="project" value="UniProtKB-KW"/>
</dbReference>
<dbReference type="InterPro" id="IPR011010">
    <property type="entry name" value="DNA_brk_join_enz"/>
</dbReference>
<evidence type="ECO:0000256" key="1">
    <source>
        <dbReference type="ARBA" id="ARBA00008857"/>
    </source>
</evidence>
<keyword evidence="2" id="KW-0238">DNA-binding</keyword>
<comment type="caution">
    <text evidence="5">The sequence shown here is derived from an EMBL/GenBank/DDBJ whole genome shotgun (WGS) entry which is preliminary data.</text>
</comment>
<dbReference type="EMBL" id="BAOS01000031">
    <property type="protein sequence ID" value="GAX62381.1"/>
    <property type="molecule type" value="Genomic_DNA"/>
</dbReference>
<dbReference type="InterPro" id="IPR010998">
    <property type="entry name" value="Integrase_recombinase_N"/>
</dbReference>
<sequence length="377" mass="43774">MSRLYKRGNVYWFDFRINGIRYRQSTGQTKRRDAEDFLHDEREKAKTGECAGTKKIKDCTVTVLAAEYSKWVKFQKSYGSKRFFIKHIVETFGNLRVRDLNARIVEQWQTMRLERRKPATINRITSCLRHMITQGQKWEMVDEETAKRVKSVKLLKEDNKRLRFLTLEECHRLIDCCQEHLKPIVTIALHTGMRRGEILGLKWEQVDLKHGFILLDISKNGERREIPINTTLEYLFKEIPRSVESMYVFAGKNGNPLTDIKNSFHAALKNAGILDFRFHDLRHTFASHLVMAGVDLTSVKELLGHKDITMTLRYSHLAPGHKRKAVQVLDRIMEKDEDMVLNNGHNLDTILEKNQNGDCPKSLEEMVGATGFEPATS</sequence>
<reference evidence="6" key="1">
    <citation type="journal article" date="2017" name="Environ. Microbiol. Rep.">
        <title>Genetic Diversity of Marine Anaerobic Ammonium-Oxidizing Bacteria as Revealed by Genomic and Proteomic Analyses of 'Candidatus Scalindua japonica'.</title>
        <authorList>
            <person name="Oshiki M."/>
            <person name="Mizuto K."/>
            <person name="Kimura Z."/>
            <person name="Kindaichi T."/>
            <person name="Satoh H."/>
            <person name="Okabe S."/>
        </authorList>
    </citation>
    <scope>NUCLEOTIDE SEQUENCE [LARGE SCALE GENOMIC DNA]</scope>
    <source>
        <strain evidence="6">husup-a2</strain>
    </source>
</reference>
<dbReference type="PROSITE" id="PS51898">
    <property type="entry name" value="TYR_RECOMBINASE"/>
    <property type="match status" value="1"/>
</dbReference>
<evidence type="ECO:0000256" key="2">
    <source>
        <dbReference type="ARBA" id="ARBA00023125"/>
    </source>
</evidence>
<evidence type="ECO:0000259" key="4">
    <source>
        <dbReference type="PROSITE" id="PS51898"/>
    </source>
</evidence>
<dbReference type="Pfam" id="PF00589">
    <property type="entry name" value="Phage_integrase"/>
    <property type="match status" value="1"/>
</dbReference>
<evidence type="ECO:0000313" key="5">
    <source>
        <dbReference type="EMBL" id="GAX62381.1"/>
    </source>
</evidence>
<dbReference type="OrthoDB" id="9803188at2"/>
<organism evidence="5 6">
    <name type="scientific">Candidatus Scalindua japonica</name>
    <dbReference type="NCBI Taxonomy" id="1284222"/>
    <lineage>
        <taxon>Bacteria</taxon>
        <taxon>Pseudomonadati</taxon>
        <taxon>Planctomycetota</taxon>
        <taxon>Candidatus Brocadiia</taxon>
        <taxon>Candidatus Brocadiales</taxon>
        <taxon>Candidatus Scalinduaceae</taxon>
        <taxon>Candidatus Scalindua</taxon>
    </lineage>
</organism>
<dbReference type="GO" id="GO:0015074">
    <property type="term" value="P:DNA integration"/>
    <property type="evidence" value="ECO:0007669"/>
    <property type="project" value="InterPro"/>
</dbReference>
<dbReference type="GO" id="GO:0006310">
    <property type="term" value="P:DNA recombination"/>
    <property type="evidence" value="ECO:0007669"/>
    <property type="project" value="UniProtKB-KW"/>
</dbReference>
<dbReference type="SUPFAM" id="SSF56349">
    <property type="entry name" value="DNA breaking-rejoining enzymes"/>
    <property type="match status" value="1"/>
</dbReference>
<evidence type="ECO:0000313" key="6">
    <source>
        <dbReference type="Proteomes" id="UP000218542"/>
    </source>
</evidence>
<gene>
    <name evidence="5" type="ORF">SCALIN_C31_0015</name>
</gene>
<dbReference type="InterPro" id="IPR050090">
    <property type="entry name" value="Tyrosine_recombinase_XerCD"/>
</dbReference>
<protein>
    <submittedName>
        <fullName evidence="5">Site specific recombinase</fullName>
    </submittedName>
</protein>
<dbReference type="InterPro" id="IPR002104">
    <property type="entry name" value="Integrase_catalytic"/>
</dbReference>
<keyword evidence="3" id="KW-0233">DNA recombination</keyword>
<comment type="similarity">
    <text evidence="1">Belongs to the 'phage' integrase family.</text>
</comment>
<keyword evidence="6" id="KW-1185">Reference proteome</keyword>
<dbReference type="CDD" id="cd00796">
    <property type="entry name" value="INT_Rci_Hp1_C"/>
    <property type="match status" value="1"/>
</dbReference>
<dbReference type="Gene3D" id="1.10.150.130">
    <property type="match status" value="1"/>
</dbReference>
<dbReference type="Proteomes" id="UP000218542">
    <property type="component" value="Unassembled WGS sequence"/>
</dbReference>
<evidence type="ECO:0000256" key="3">
    <source>
        <dbReference type="ARBA" id="ARBA00023172"/>
    </source>
</evidence>
<dbReference type="Gene3D" id="1.10.443.10">
    <property type="entry name" value="Intergrase catalytic core"/>
    <property type="match status" value="1"/>
</dbReference>
<feature type="domain" description="Tyr recombinase" evidence="4">
    <location>
        <begin position="160"/>
        <end position="327"/>
    </location>
</feature>
<accession>A0A286U2T4</accession>
<dbReference type="PANTHER" id="PTHR30349:SF64">
    <property type="entry name" value="PROPHAGE INTEGRASE INTD-RELATED"/>
    <property type="match status" value="1"/>
</dbReference>
<dbReference type="PANTHER" id="PTHR30349">
    <property type="entry name" value="PHAGE INTEGRASE-RELATED"/>
    <property type="match status" value="1"/>
</dbReference>
<proteinExistence type="inferred from homology"/>
<dbReference type="AlphaFoldDB" id="A0A286U2T4"/>
<dbReference type="RefSeq" id="WP_096895773.1">
    <property type="nucleotide sequence ID" value="NZ_BAOS01000031.1"/>
</dbReference>